<dbReference type="SUPFAM" id="SSF50729">
    <property type="entry name" value="PH domain-like"/>
    <property type="match status" value="1"/>
</dbReference>
<sequence>MKGSNSFGKTLKLRTNMSFKEEPQIDDSNATSGVQNEKIFELVISQRNIINDLRRDLKQAVSENGFLRSKISKLENVETSISQTHSDAESPSLNTESLIAKIVSKDQRNNLSPSFLAGTGKNDRSSFSSLIPGSSPLEDRSHNSYNDRPQLLLNTKRLPLNATPGPYEPHSSLSSPVSYEKYAALRNEAAKTRWFMKEDLESAESLSPTSTNNLADENNLAPKDSVRGKREGFDFTLEDLSTKKTAALDTYDNTRSKPGSKNSRSSFLSPTPSLAYPEPVSKFKSHSVVGSPETIASEPLSTLKVPDSDICLTRRLSDSNRTWTIIEPHSPTEQVEQQIPVVQPKEPRKSNAKSFLSSISSLTSFARPKPEYRTKSDSVADDPQSISTTNSETLYNNKLSFRLDESLVRYLKFDLMKTTLSSSSTVFDNIILHFVVGVTAVPPLASQWKDEVWSYSRSIGQCRAFDASFVLDVGAPPFPTLDWFTNDSSYIQNELLRRSVDTYFRYIFQADLTLEQKVKLIQFLSKDTLREYLNDVFFLPPEHAQKEGVLLRYIKNSGLVSRYFYLKDRVLYYAENRNAPVLGTIQLQEALVHRYSANLPIFAIIDPPHQFLTGENYQSAFVIQEKQTEQKNRTDTIHVLLAKDIEDQQSWLRAIVSLIPSISTSSTPADVQIQASDFPGSRRNPYDKQEEKVSQTDFSHSVSGWSLEEDAQSQTDIADNDGFGRLGDVGSISDGASLNLDTPPIGSSDTELSFASTSGNSVLETDARMTKLAPNSVSEEQISRKDNNASIEEDFLNHFKRVNVSGNKMPQAQNQPSNIKSLEGIHNESSSFDDNTDPEPTSLATSKEHPITKHTEVFGIPLVDAVELGSQFNESGLPIVIYRCLEYLEAVRAEKEEGIYRLSGSSSAIKGLKEQFDKGVDYDLVNSKEVFDVHAVAALLKLYLRELPTNLLDSSLQRIIELMPGIPHMKSSMDELCRILGELPVENFVLLDSLLHHLRRIITFEKYNKMNVRNVGIVFSPTLNIPSDVFNMFIENYELIFTDYIRQTNANLVD</sequence>
<feature type="region of interest" description="Disordered" evidence="2">
    <location>
        <begin position="203"/>
        <end position="227"/>
    </location>
</feature>
<feature type="domain" description="PH" evidence="3">
    <location>
        <begin position="543"/>
        <end position="660"/>
    </location>
</feature>
<dbReference type="SMART" id="SM00324">
    <property type="entry name" value="RhoGAP"/>
    <property type="match status" value="1"/>
</dbReference>
<dbReference type="GeneID" id="80874246"/>
<dbReference type="GO" id="GO:0005938">
    <property type="term" value="C:cell cortex"/>
    <property type="evidence" value="ECO:0007669"/>
    <property type="project" value="UniProtKB-ARBA"/>
</dbReference>
<dbReference type="GO" id="GO:0005096">
    <property type="term" value="F:GTPase activator activity"/>
    <property type="evidence" value="ECO:0007669"/>
    <property type="project" value="UniProtKB-KW"/>
</dbReference>
<dbReference type="PROSITE" id="PS50003">
    <property type="entry name" value="PH_DOMAIN"/>
    <property type="match status" value="1"/>
</dbReference>
<dbReference type="Pfam" id="PF00169">
    <property type="entry name" value="PH"/>
    <property type="match status" value="1"/>
</dbReference>
<evidence type="ECO:0000256" key="2">
    <source>
        <dbReference type="SAM" id="MobiDB-lite"/>
    </source>
</evidence>
<feature type="compositionally biased region" description="Basic and acidic residues" evidence="2">
    <location>
        <begin position="368"/>
        <end position="378"/>
    </location>
</feature>
<feature type="compositionally biased region" description="Polar residues" evidence="2">
    <location>
        <begin position="695"/>
        <end position="704"/>
    </location>
</feature>
<feature type="region of interest" description="Disordered" evidence="2">
    <location>
        <begin position="110"/>
        <end position="147"/>
    </location>
</feature>
<evidence type="ECO:0000313" key="6">
    <source>
        <dbReference type="Proteomes" id="UP001212411"/>
    </source>
</evidence>
<dbReference type="Gene3D" id="2.30.29.30">
    <property type="entry name" value="Pleckstrin-homology domain (PH domain)/Phosphotyrosine-binding domain (PTB)"/>
    <property type="match status" value="1"/>
</dbReference>
<dbReference type="Proteomes" id="UP001212411">
    <property type="component" value="Chromosome 1"/>
</dbReference>
<dbReference type="PROSITE" id="PS50238">
    <property type="entry name" value="RHOGAP"/>
    <property type="match status" value="1"/>
</dbReference>
<dbReference type="InterPro" id="IPR008936">
    <property type="entry name" value="Rho_GTPase_activation_prot"/>
</dbReference>
<evidence type="ECO:0000256" key="1">
    <source>
        <dbReference type="ARBA" id="ARBA00022468"/>
    </source>
</evidence>
<proteinExistence type="predicted"/>
<feature type="compositionally biased region" description="Basic and acidic residues" evidence="2">
    <location>
        <begin position="684"/>
        <end position="694"/>
    </location>
</feature>
<dbReference type="InterPro" id="IPR001849">
    <property type="entry name" value="PH_domain"/>
</dbReference>
<feature type="compositionally biased region" description="Polar residues" evidence="2">
    <location>
        <begin position="204"/>
        <end position="216"/>
    </location>
</feature>
<evidence type="ECO:0000259" key="3">
    <source>
        <dbReference type="PROSITE" id="PS50003"/>
    </source>
</evidence>
<organism evidence="5 6">
    <name type="scientific">Schizosaccharomyces osmophilus</name>
    <dbReference type="NCBI Taxonomy" id="2545709"/>
    <lineage>
        <taxon>Eukaryota</taxon>
        <taxon>Fungi</taxon>
        <taxon>Dikarya</taxon>
        <taxon>Ascomycota</taxon>
        <taxon>Taphrinomycotina</taxon>
        <taxon>Schizosaccharomycetes</taxon>
        <taxon>Schizosaccharomycetales</taxon>
        <taxon>Schizosaccharomycetaceae</taxon>
        <taxon>Schizosaccharomyces</taxon>
    </lineage>
</organism>
<feature type="compositionally biased region" description="Low complexity" evidence="2">
    <location>
        <begin position="125"/>
        <end position="136"/>
    </location>
</feature>
<feature type="region of interest" description="Disordered" evidence="2">
    <location>
        <begin position="765"/>
        <end position="784"/>
    </location>
</feature>
<dbReference type="SUPFAM" id="SSF48350">
    <property type="entry name" value="GTPase activation domain, GAP"/>
    <property type="match status" value="1"/>
</dbReference>
<keyword evidence="6" id="KW-1185">Reference proteome</keyword>
<dbReference type="InterPro" id="IPR050729">
    <property type="entry name" value="Rho-GAP"/>
</dbReference>
<feature type="domain" description="Rho-GAP" evidence="4">
    <location>
        <begin position="866"/>
        <end position="1054"/>
    </location>
</feature>
<dbReference type="AlphaFoldDB" id="A0AAE9W926"/>
<accession>A0AAE9W926</accession>
<feature type="region of interest" description="Disordered" evidence="2">
    <location>
        <begin position="825"/>
        <end position="845"/>
    </location>
</feature>
<gene>
    <name evidence="5" type="primary">rga2</name>
    <name evidence="5" type="ORF">SOMG_00763</name>
</gene>
<keyword evidence="1" id="KW-0343">GTPase activation</keyword>
<dbReference type="KEGG" id="som:SOMG_00763"/>
<reference evidence="5 6" key="1">
    <citation type="journal article" date="2023" name="G3 (Bethesda)">
        <title>A high-quality reference genome for the fission yeast Schizosaccharomyces osmophilus.</title>
        <authorList>
            <person name="Jia G.S."/>
            <person name="Zhang W.C."/>
            <person name="Liang Y."/>
            <person name="Liu X.H."/>
            <person name="Rhind N."/>
            <person name="Pidoux A."/>
            <person name="Brysch-Herzberg M."/>
            <person name="Du L.L."/>
        </authorList>
    </citation>
    <scope>NUCLEOTIDE SEQUENCE [LARGE SCALE GENOMIC DNA]</scope>
    <source>
        <strain evidence="5 6">CBS 15793</strain>
    </source>
</reference>
<dbReference type="EMBL" id="CP115611">
    <property type="protein sequence ID" value="WBW71593.1"/>
    <property type="molecule type" value="Genomic_DNA"/>
</dbReference>
<dbReference type="InterPro" id="IPR011993">
    <property type="entry name" value="PH-like_dom_sf"/>
</dbReference>
<name>A0AAE9W926_9SCHI</name>
<dbReference type="InterPro" id="IPR000198">
    <property type="entry name" value="RhoGAP_dom"/>
</dbReference>
<dbReference type="SMART" id="SM00233">
    <property type="entry name" value="PH"/>
    <property type="match status" value="1"/>
</dbReference>
<feature type="region of interest" description="Disordered" evidence="2">
    <location>
        <begin position="248"/>
        <end position="272"/>
    </location>
</feature>
<dbReference type="Pfam" id="PF00620">
    <property type="entry name" value="RhoGAP"/>
    <property type="match status" value="1"/>
</dbReference>
<feature type="region of interest" description="Disordered" evidence="2">
    <location>
        <begin position="368"/>
        <end position="387"/>
    </location>
</feature>
<evidence type="ECO:0000313" key="5">
    <source>
        <dbReference type="EMBL" id="WBW71593.1"/>
    </source>
</evidence>
<dbReference type="Gene3D" id="1.10.555.10">
    <property type="entry name" value="Rho GTPase activation protein"/>
    <property type="match status" value="1"/>
</dbReference>
<dbReference type="GO" id="GO:0032153">
    <property type="term" value="C:cell division site"/>
    <property type="evidence" value="ECO:0007669"/>
    <property type="project" value="UniProtKB-ARBA"/>
</dbReference>
<feature type="compositionally biased region" description="Polar residues" evidence="2">
    <location>
        <begin position="251"/>
        <end position="272"/>
    </location>
</feature>
<dbReference type="GO" id="GO:0007165">
    <property type="term" value="P:signal transduction"/>
    <property type="evidence" value="ECO:0007669"/>
    <property type="project" value="InterPro"/>
</dbReference>
<dbReference type="PANTHER" id="PTHR23176">
    <property type="entry name" value="RHO/RAC/CDC GTPASE-ACTIVATING PROTEIN"/>
    <property type="match status" value="1"/>
</dbReference>
<dbReference type="RefSeq" id="XP_056035836.1">
    <property type="nucleotide sequence ID" value="XM_056179557.1"/>
</dbReference>
<feature type="region of interest" description="Disordered" evidence="2">
    <location>
        <begin position="669"/>
        <end position="759"/>
    </location>
</feature>
<protein>
    <submittedName>
        <fullName evidence="5">RhoGAP Rga2</fullName>
    </submittedName>
</protein>
<feature type="compositionally biased region" description="Polar residues" evidence="2">
    <location>
        <begin position="734"/>
        <end position="759"/>
    </location>
</feature>
<evidence type="ECO:0000259" key="4">
    <source>
        <dbReference type="PROSITE" id="PS50238"/>
    </source>
</evidence>
<feature type="compositionally biased region" description="Polar residues" evidence="2">
    <location>
        <begin position="827"/>
        <end position="845"/>
    </location>
</feature>
<dbReference type="PANTHER" id="PTHR23176:SF129">
    <property type="entry name" value="RHO GTPASE ACTIVATING PROTEIN AT 16F, ISOFORM E-RELATED"/>
    <property type="match status" value="1"/>
</dbReference>